<dbReference type="SUPFAM" id="SSF54826">
    <property type="entry name" value="Enolase N-terminal domain-like"/>
    <property type="match status" value="1"/>
</dbReference>
<dbReference type="PANTHER" id="PTHR48080">
    <property type="entry name" value="D-GALACTONATE DEHYDRATASE-RELATED"/>
    <property type="match status" value="1"/>
</dbReference>
<accession>A0A382SAZ1</accession>
<protein>
    <recommendedName>
        <fullName evidence="1">Mandelate racemase/muconate lactonizing enzyme N-terminal domain-containing protein</fullName>
    </recommendedName>
</protein>
<reference evidence="2" key="1">
    <citation type="submission" date="2018-05" db="EMBL/GenBank/DDBJ databases">
        <authorList>
            <person name="Lanie J.A."/>
            <person name="Ng W.-L."/>
            <person name="Kazmierczak K.M."/>
            <person name="Andrzejewski T.M."/>
            <person name="Davidsen T.M."/>
            <person name="Wayne K.J."/>
            <person name="Tettelin H."/>
            <person name="Glass J.I."/>
            <person name="Rusch D."/>
            <person name="Podicherti R."/>
            <person name="Tsui H.-C.T."/>
            <person name="Winkler M.E."/>
        </authorList>
    </citation>
    <scope>NUCLEOTIDE SEQUENCE</scope>
</reference>
<dbReference type="InterPro" id="IPR036849">
    <property type="entry name" value="Enolase-like_C_sf"/>
</dbReference>
<evidence type="ECO:0000313" key="2">
    <source>
        <dbReference type="EMBL" id="SVD07110.1"/>
    </source>
</evidence>
<dbReference type="Gene3D" id="3.30.390.10">
    <property type="entry name" value="Enolase-like, N-terminal domain"/>
    <property type="match status" value="1"/>
</dbReference>
<sequence length="181" mass="19991">MSKITKIKLTEFSFDVPNIGLETAAAGVGNMAWIKDGLFKAKRFAVKIESNHDATGEYVANWVSTPSSFAQAGMLAPLLLGKDPECRERLYDDLKREVRAYDHMGHGVLDIALWDLVGKLKDVSVKTMLGGFRDRLPTYASSYCGQESVGGLSSIEAYADYALECKEAGFHGFKIHGWMEM</sequence>
<organism evidence="2">
    <name type="scientific">marine metagenome</name>
    <dbReference type="NCBI Taxonomy" id="408172"/>
    <lineage>
        <taxon>unclassified sequences</taxon>
        <taxon>metagenomes</taxon>
        <taxon>ecological metagenomes</taxon>
    </lineage>
</organism>
<evidence type="ECO:0000259" key="1">
    <source>
        <dbReference type="Pfam" id="PF02746"/>
    </source>
</evidence>
<dbReference type="InterPro" id="IPR013341">
    <property type="entry name" value="Mandelate_racemase_N_dom"/>
</dbReference>
<name>A0A382SAZ1_9ZZZZ</name>
<dbReference type="InterPro" id="IPR034593">
    <property type="entry name" value="DgoD-like"/>
</dbReference>
<dbReference type="EMBL" id="UINC01127767">
    <property type="protein sequence ID" value="SVD07110.1"/>
    <property type="molecule type" value="Genomic_DNA"/>
</dbReference>
<dbReference type="InterPro" id="IPR029017">
    <property type="entry name" value="Enolase-like_N"/>
</dbReference>
<dbReference type="Pfam" id="PF02746">
    <property type="entry name" value="MR_MLE_N"/>
    <property type="match status" value="1"/>
</dbReference>
<gene>
    <name evidence="2" type="ORF">METZ01_LOCUS359964</name>
</gene>
<proteinExistence type="predicted"/>
<dbReference type="SUPFAM" id="SSF51604">
    <property type="entry name" value="Enolase C-terminal domain-like"/>
    <property type="match status" value="1"/>
</dbReference>
<dbReference type="AlphaFoldDB" id="A0A382SAZ1"/>
<dbReference type="Gene3D" id="3.20.20.120">
    <property type="entry name" value="Enolase-like C-terminal domain"/>
    <property type="match status" value="1"/>
</dbReference>
<dbReference type="PANTHER" id="PTHR48080:SF4">
    <property type="entry name" value="GLUCARATE DEHYDRATASE"/>
    <property type="match status" value="1"/>
</dbReference>
<feature type="domain" description="Mandelate racemase/muconate lactonizing enzyme N-terminal" evidence="1">
    <location>
        <begin position="74"/>
        <end position="130"/>
    </location>
</feature>